<dbReference type="InterPro" id="IPR018060">
    <property type="entry name" value="HTH_AraC"/>
</dbReference>
<dbReference type="PANTHER" id="PTHR43280:SF2">
    <property type="entry name" value="HTH-TYPE TRANSCRIPTIONAL REGULATOR EXSA"/>
    <property type="match status" value="1"/>
</dbReference>
<dbReference type="PANTHER" id="PTHR43280">
    <property type="entry name" value="ARAC-FAMILY TRANSCRIPTIONAL REGULATOR"/>
    <property type="match status" value="1"/>
</dbReference>
<comment type="caution">
    <text evidence="3">The sequence shown here is derived from an EMBL/GenBank/DDBJ whole genome shotgun (WGS) entry which is preliminary data.</text>
</comment>
<dbReference type="PROSITE" id="PS01124">
    <property type="entry name" value="HTH_ARAC_FAMILY_2"/>
    <property type="match status" value="1"/>
</dbReference>
<evidence type="ECO:0000259" key="2">
    <source>
        <dbReference type="PROSITE" id="PS01124"/>
    </source>
</evidence>
<dbReference type="EMBL" id="JAHSPG010000003">
    <property type="protein sequence ID" value="MBV4357163.1"/>
    <property type="molecule type" value="Genomic_DNA"/>
</dbReference>
<dbReference type="Pfam" id="PF12833">
    <property type="entry name" value="HTH_18"/>
    <property type="match status" value="1"/>
</dbReference>
<accession>A0A9E2S944</accession>
<dbReference type="GO" id="GO:0003700">
    <property type="term" value="F:DNA-binding transcription factor activity"/>
    <property type="evidence" value="ECO:0007669"/>
    <property type="project" value="InterPro"/>
</dbReference>
<keyword evidence="4" id="KW-1185">Reference proteome</keyword>
<feature type="domain" description="HTH araC/xylS-type" evidence="2">
    <location>
        <begin position="236"/>
        <end position="337"/>
    </location>
</feature>
<keyword evidence="1" id="KW-0238">DNA-binding</keyword>
<protein>
    <submittedName>
        <fullName evidence="3">AraC family transcriptional regulator</fullName>
    </submittedName>
</protein>
<dbReference type="Proteomes" id="UP000812270">
    <property type="component" value="Unassembled WGS sequence"/>
</dbReference>
<organism evidence="3 4">
    <name type="scientific">Pinibacter aurantiacus</name>
    <dbReference type="NCBI Taxonomy" id="2851599"/>
    <lineage>
        <taxon>Bacteria</taxon>
        <taxon>Pseudomonadati</taxon>
        <taxon>Bacteroidota</taxon>
        <taxon>Chitinophagia</taxon>
        <taxon>Chitinophagales</taxon>
        <taxon>Chitinophagaceae</taxon>
        <taxon>Pinibacter</taxon>
    </lineage>
</organism>
<reference evidence="3" key="1">
    <citation type="submission" date="2021-06" db="EMBL/GenBank/DDBJ databases">
        <authorList>
            <person name="Huq M.A."/>
        </authorList>
    </citation>
    <scope>NUCLEOTIDE SEQUENCE</scope>
    <source>
        <strain evidence="3">MAH-26</strain>
    </source>
</reference>
<name>A0A9E2S944_9BACT</name>
<dbReference type="AlphaFoldDB" id="A0A9E2S944"/>
<dbReference type="SMART" id="SM00342">
    <property type="entry name" value="HTH_ARAC"/>
    <property type="match status" value="1"/>
</dbReference>
<evidence type="ECO:0000256" key="1">
    <source>
        <dbReference type="ARBA" id="ARBA00023125"/>
    </source>
</evidence>
<evidence type="ECO:0000313" key="4">
    <source>
        <dbReference type="Proteomes" id="UP000812270"/>
    </source>
</evidence>
<gene>
    <name evidence="3" type="ORF">KTO63_08405</name>
</gene>
<sequence>MASNITFSLSCEHGIQCLKETQIIDVQSNGDIHSSGYTSECSEGANHFFGLEKGFSLIISKFYCADEVIFTKNPADENTIVIGYELSAHPIKYELESDGLSITKQILQNNVLSFSNALTLKILPVKSSIVQHLWIVITRDWLKEKTEFIMSQDLEKVNQLFALKKKFSLRKSLQRELSVVHRVLNYPFANTPETIAHFELKAAANELLSNYIKKALMLKSSVADEKIVRPEVLRMREIKSYIRQNVLRGTPISLPELADKFSMSEASLKRYFKKFASTTFTDFYNNERLKKAFDVISSDRNSTIQEIAGRLGYKNTSHFAKSFKTFYNFYPSEIRSRFSA</sequence>
<proteinExistence type="predicted"/>
<evidence type="ECO:0000313" key="3">
    <source>
        <dbReference type="EMBL" id="MBV4357163.1"/>
    </source>
</evidence>
<dbReference type="RefSeq" id="WP_217790776.1">
    <property type="nucleotide sequence ID" value="NZ_JAHSPG010000003.1"/>
</dbReference>
<dbReference type="GO" id="GO:0043565">
    <property type="term" value="F:sequence-specific DNA binding"/>
    <property type="evidence" value="ECO:0007669"/>
    <property type="project" value="InterPro"/>
</dbReference>